<feature type="signal peptide" evidence="1">
    <location>
        <begin position="1"/>
        <end position="31"/>
    </location>
</feature>
<gene>
    <name evidence="2" type="ORF">GCM10023205_80480</name>
</gene>
<feature type="chain" id="PRO_5045589791" evidence="1">
    <location>
        <begin position="32"/>
        <end position="139"/>
    </location>
</feature>
<organism evidence="2 3">
    <name type="scientific">Yinghuangia aomiensis</name>
    <dbReference type="NCBI Taxonomy" id="676205"/>
    <lineage>
        <taxon>Bacteria</taxon>
        <taxon>Bacillati</taxon>
        <taxon>Actinomycetota</taxon>
        <taxon>Actinomycetes</taxon>
        <taxon>Kitasatosporales</taxon>
        <taxon>Streptomycetaceae</taxon>
        <taxon>Yinghuangia</taxon>
    </lineage>
</organism>
<reference evidence="3" key="1">
    <citation type="journal article" date="2019" name="Int. J. Syst. Evol. Microbiol.">
        <title>The Global Catalogue of Microorganisms (GCM) 10K type strain sequencing project: providing services to taxonomists for standard genome sequencing and annotation.</title>
        <authorList>
            <consortium name="The Broad Institute Genomics Platform"/>
            <consortium name="The Broad Institute Genome Sequencing Center for Infectious Disease"/>
            <person name="Wu L."/>
            <person name="Ma J."/>
        </authorList>
    </citation>
    <scope>NUCLEOTIDE SEQUENCE [LARGE SCALE GENOMIC DNA]</scope>
    <source>
        <strain evidence="3">JCM 17986</strain>
    </source>
</reference>
<evidence type="ECO:0000313" key="3">
    <source>
        <dbReference type="Proteomes" id="UP001500466"/>
    </source>
</evidence>
<proteinExistence type="predicted"/>
<evidence type="ECO:0000256" key="1">
    <source>
        <dbReference type="SAM" id="SignalP"/>
    </source>
</evidence>
<evidence type="ECO:0000313" key="2">
    <source>
        <dbReference type="EMBL" id="GAA4995312.1"/>
    </source>
</evidence>
<accession>A0ABP9IEI2</accession>
<keyword evidence="1" id="KW-0732">Signal</keyword>
<protein>
    <submittedName>
        <fullName evidence="2">Uncharacterized protein</fullName>
    </submittedName>
</protein>
<dbReference type="Proteomes" id="UP001500466">
    <property type="component" value="Unassembled WGS sequence"/>
</dbReference>
<dbReference type="RefSeq" id="WP_345680846.1">
    <property type="nucleotide sequence ID" value="NZ_BAABHS010000056.1"/>
</dbReference>
<dbReference type="EMBL" id="BAABHS010000056">
    <property type="protein sequence ID" value="GAA4995312.1"/>
    <property type="molecule type" value="Genomic_DNA"/>
</dbReference>
<comment type="caution">
    <text evidence="2">The sequence shown here is derived from an EMBL/GenBank/DDBJ whole genome shotgun (WGS) entry which is preliminary data.</text>
</comment>
<keyword evidence="3" id="KW-1185">Reference proteome</keyword>
<sequence>MRNSFKRALTTAGVTMALAAGSVATGSSAHAEGHDVYTAYSASSGYIMKPGMAYFFSYGDNFELYDQVADGDGVALLVDLYYSGAYYRVQHEYWGGGSGTYKKINYDFAEKAKIRFKVCTQNGSGGATDNCGSWTYATA</sequence>
<name>A0ABP9IEI2_9ACTN</name>